<evidence type="ECO:0000256" key="3">
    <source>
        <dbReference type="SAM" id="MobiDB-lite"/>
    </source>
</evidence>
<feature type="compositionally biased region" description="Low complexity" evidence="3">
    <location>
        <begin position="52"/>
        <end position="63"/>
    </location>
</feature>
<dbReference type="GO" id="GO:0008381">
    <property type="term" value="F:mechanosensitive monoatomic ion channel activity"/>
    <property type="evidence" value="ECO:0007669"/>
    <property type="project" value="TreeGrafter"/>
</dbReference>
<dbReference type="EMBL" id="OIVN01006296">
    <property type="protein sequence ID" value="SPD30001.1"/>
    <property type="molecule type" value="Genomic_DNA"/>
</dbReference>
<proteinExistence type="inferred from homology"/>
<dbReference type="PANTHER" id="PTHR31618">
    <property type="entry name" value="MECHANOSENSITIVE ION CHANNEL PROTEIN 5"/>
    <property type="match status" value="1"/>
</dbReference>
<dbReference type="GO" id="GO:0006820">
    <property type="term" value="P:monoatomic anion transport"/>
    <property type="evidence" value="ECO:0007669"/>
    <property type="project" value="TreeGrafter"/>
</dbReference>
<reference evidence="4" key="1">
    <citation type="submission" date="2018-02" db="EMBL/GenBank/DDBJ databases">
        <authorList>
            <person name="Cohen D.B."/>
            <person name="Kent A.D."/>
        </authorList>
    </citation>
    <scope>NUCLEOTIDE SEQUENCE</scope>
</reference>
<protein>
    <submittedName>
        <fullName evidence="4">Uncharacterized protein</fullName>
    </submittedName>
</protein>
<dbReference type="InterPro" id="IPR016688">
    <property type="entry name" value="MscS-like_plants/fungi"/>
</dbReference>
<feature type="region of interest" description="Disordered" evidence="3">
    <location>
        <begin position="48"/>
        <end position="103"/>
    </location>
</feature>
<dbReference type="PANTHER" id="PTHR31618:SF7">
    <property type="entry name" value="MECHANOSENSITIVE ION CHANNEL PROTEIN"/>
    <property type="match status" value="1"/>
</dbReference>
<comment type="similarity">
    <text evidence="2">Belongs to the MscS (TC 1.A.23) family.</text>
</comment>
<dbReference type="AlphaFoldDB" id="A0A2N9J108"/>
<accession>A0A2N9J108</accession>
<dbReference type="GO" id="GO:0050982">
    <property type="term" value="P:detection of mechanical stimulus"/>
    <property type="evidence" value="ECO:0007669"/>
    <property type="project" value="TreeGrafter"/>
</dbReference>
<feature type="compositionally biased region" description="Polar residues" evidence="3">
    <location>
        <begin position="64"/>
        <end position="77"/>
    </location>
</feature>
<sequence>MEGGKGVAEKKGVNEVRFADSGSVFSKPKSRFVEPAYVGEASLATEKTQLVNTNSTSTSNRNSPNVASPSHKVSVSTPRDHLKSAPITPRTPLIGSPGGEEEDDEECSGFYLVGFGSSSMGLVIRWGVKRTRRTSRVLNYITRALAGCLIGADIWLVKNLLVKLLASSFQCMRFFDRIQESIFHQYVLRTLSGPPLMELAEKVGSTASIGQLSFRNMKEKAEAKEEVIDVDKLKKMKQEKISAWTMKGLINVIRSSGLSTISNSLDSYDDDDSEQKDEEITSEWQAKAAAYRIFNNVAKSSSKYMDEEDLLCFMKKEEVDNVLPLFEGAAETGKIKRKSLKNWLSAVYKW</sequence>
<name>A0A2N9J108_FAGSY</name>
<gene>
    <name evidence="4" type="ORF">FSB_LOCUS57883</name>
</gene>
<organism evidence="4">
    <name type="scientific">Fagus sylvatica</name>
    <name type="common">Beechnut</name>
    <dbReference type="NCBI Taxonomy" id="28930"/>
    <lineage>
        <taxon>Eukaryota</taxon>
        <taxon>Viridiplantae</taxon>
        <taxon>Streptophyta</taxon>
        <taxon>Embryophyta</taxon>
        <taxon>Tracheophyta</taxon>
        <taxon>Spermatophyta</taxon>
        <taxon>Magnoliopsida</taxon>
        <taxon>eudicotyledons</taxon>
        <taxon>Gunneridae</taxon>
        <taxon>Pentapetalae</taxon>
        <taxon>rosids</taxon>
        <taxon>fabids</taxon>
        <taxon>Fagales</taxon>
        <taxon>Fagaceae</taxon>
        <taxon>Fagus</taxon>
    </lineage>
</organism>
<dbReference type="GO" id="GO:0005886">
    <property type="term" value="C:plasma membrane"/>
    <property type="evidence" value="ECO:0007669"/>
    <property type="project" value="TreeGrafter"/>
</dbReference>
<evidence type="ECO:0000256" key="1">
    <source>
        <dbReference type="ARBA" id="ARBA00004141"/>
    </source>
</evidence>
<comment type="subcellular location">
    <subcellularLocation>
        <location evidence="1">Membrane</location>
        <topology evidence="1">Multi-pass membrane protein</topology>
    </subcellularLocation>
</comment>
<evidence type="ECO:0000313" key="4">
    <source>
        <dbReference type="EMBL" id="SPD30001.1"/>
    </source>
</evidence>
<evidence type="ECO:0000256" key="2">
    <source>
        <dbReference type="ARBA" id="ARBA00008017"/>
    </source>
</evidence>